<proteinExistence type="predicted"/>
<evidence type="ECO:0000313" key="2">
    <source>
        <dbReference type="Proteomes" id="UP000184440"/>
    </source>
</evidence>
<sequence length="58" mass="7081">MFSLTEEFAKAQYDYTRERLRADVRPRVEKDERPARRRTGMFTHLFARHRLRPSLPDC</sequence>
<reference evidence="1 2" key="1">
    <citation type="submission" date="2016-11" db="EMBL/GenBank/DDBJ databases">
        <authorList>
            <person name="Jaros S."/>
            <person name="Januszkiewicz K."/>
            <person name="Wedrychowicz H."/>
        </authorList>
    </citation>
    <scope>NUCLEOTIDE SEQUENCE [LARGE SCALE GENOMIC DNA]</scope>
    <source>
        <strain evidence="1 2">DSM 46144</strain>
    </source>
</reference>
<dbReference type="RefSeq" id="WP_178379996.1">
    <property type="nucleotide sequence ID" value="NZ_FRCS01000009.1"/>
</dbReference>
<gene>
    <name evidence="1" type="ORF">SAMN05443668_109239</name>
</gene>
<accession>A0A1M7RBZ9</accession>
<evidence type="ECO:0000313" key="1">
    <source>
        <dbReference type="EMBL" id="SHN43578.1"/>
    </source>
</evidence>
<protein>
    <submittedName>
        <fullName evidence="1">Uncharacterized protein</fullName>
    </submittedName>
</protein>
<dbReference type="Proteomes" id="UP000184440">
    <property type="component" value="Unassembled WGS sequence"/>
</dbReference>
<dbReference type="STRING" id="134849.SAMN05443668_109239"/>
<organism evidence="1 2">
    <name type="scientific">Cryptosporangium aurantiacum</name>
    <dbReference type="NCBI Taxonomy" id="134849"/>
    <lineage>
        <taxon>Bacteria</taxon>
        <taxon>Bacillati</taxon>
        <taxon>Actinomycetota</taxon>
        <taxon>Actinomycetes</taxon>
        <taxon>Cryptosporangiales</taxon>
        <taxon>Cryptosporangiaceae</taxon>
        <taxon>Cryptosporangium</taxon>
    </lineage>
</organism>
<dbReference type="AlphaFoldDB" id="A0A1M7RBZ9"/>
<keyword evidence="2" id="KW-1185">Reference proteome</keyword>
<dbReference type="EMBL" id="FRCS01000009">
    <property type="protein sequence ID" value="SHN43578.1"/>
    <property type="molecule type" value="Genomic_DNA"/>
</dbReference>
<name>A0A1M7RBZ9_9ACTN</name>